<evidence type="ECO:0000313" key="2">
    <source>
        <dbReference type="Proteomes" id="UP000019335"/>
    </source>
</evidence>
<accession>W7TUB7</accession>
<evidence type="ECO:0000313" key="1">
    <source>
        <dbReference type="EMBL" id="EWM27108.1"/>
    </source>
</evidence>
<proteinExistence type="predicted"/>
<dbReference type="AlphaFoldDB" id="W7TUB7"/>
<reference evidence="1 2" key="1">
    <citation type="journal article" date="2014" name="Mol. Plant">
        <title>Chromosome Scale Genome Assembly and Transcriptome Profiling of Nannochloropsis gaditana in Nitrogen Depletion.</title>
        <authorList>
            <person name="Corteggiani Carpinelli E."/>
            <person name="Telatin A."/>
            <person name="Vitulo N."/>
            <person name="Forcato C."/>
            <person name="D'Angelo M."/>
            <person name="Schiavon R."/>
            <person name="Vezzi A."/>
            <person name="Giacometti G.M."/>
            <person name="Morosinotto T."/>
            <person name="Valle G."/>
        </authorList>
    </citation>
    <scope>NUCLEOTIDE SEQUENCE [LARGE SCALE GENOMIC DNA]</scope>
    <source>
        <strain evidence="1 2">B-31</strain>
    </source>
</reference>
<keyword evidence="2" id="KW-1185">Reference proteome</keyword>
<comment type="caution">
    <text evidence="1">The sequence shown here is derived from an EMBL/GenBank/DDBJ whole genome shotgun (WGS) entry which is preliminary data.</text>
</comment>
<gene>
    <name evidence="1" type="ORF">Naga_100046g38</name>
</gene>
<dbReference type="EMBL" id="AZIL01000520">
    <property type="protein sequence ID" value="EWM27108.1"/>
    <property type="molecule type" value="Genomic_DNA"/>
</dbReference>
<dbReference type="Proteomes" id="UP000019335">
    <property type="component" value="Chromosome 7"/>
</dbReference>
<dbReference type="Pfam" id="PF02466">
    <property type="entry name" value="Tim17"/>
    <property type="match status" value="1"/>
</dbReference>
<protein>
    <submittedName>
        <fullName evidence="1">Mitochondrial inner membrane translocase subunit Tim17/Tim22/Tim23/peroxisomal protein PMP24</fullName>
    </submittedName>
</protein>
<organism evidence="1 2">
    <name type="scientific">Nannochloropsis gaditana</name>
    <dbReference type="NCBI Taxonomy" id="72520"/>
    <lineage>
        <taxon>Eukaryota</taxon>
        <taxon>Sar</taxon>
        <taxon>Stramenopiles</taxon>
        <taxon>Ochrophyta</taxon>
        <taxon>Eustigmatophyceae</taxon>
        <taxon>Eustigmatales</taxon>
        <taxon>Monodopsidaceae</taxon>
        <taxon>Nannochloropsis</taxon>
    </lineage>
</organism>
<name>W7TUB7_9STRA</name>
<sequence length="140" mass="14798">MAVVPPINSVYSPSCDARLAEGCIRGLYVGALWGAFFHRYDTVPLPTKASRGQIMLRIFRTRAVGACKHSFLLATFLGLYSGSSCVAEKTMGRRNWATSFVGGLSAGAFAGLTTGHPHHAMTWGVGTGLASMIVYGLQGG</sequence>